<dbReference type="Pfam" id="PF00014">
    <property type="entry name" value="Kunitz_BPTI"/>
    <property type="match status" value="1"/>
</dbReference>
<gene>
    <name evidence="7" type="ORF">EVAR_36039_1</name>
</gene>
<evidence type="ECO:0000313" key="8">
    <source>
        <dbReference type="Proteomes" id="UP000299102"/>
    </source>
</evidence>
<reference evidence="7 8" key="1">
    <citation type="journal article" date="2019" name="Commun. Biol.">
        <title>The bagworm genome reveals a unique fibroin gene that provides high tensile strength.</title>
        <authorList>
            <person name="Kono N."/>
            <person name="Nakamura H."/>
            <person name="Ohtoshi R."/>
            <person name="Tomita M."/>
            <person name="Numata K."/>
            <person name="Arakawa K."/>
        </authorList>
    </citation>
    <scope>NUCLEOTIDE SEQUENCE [LARGE SCALE GENOMIC DNA]</scope>
</reference>
<feature type="domain" description="BPTI/Kunitz inhibitor" evidence="6">
    <location>
        <begin position="8"/>
        <end position="53"/>
    </location>
</feature>
<keyword evidence="2" id="KW-0964">Secreted</keyword>
<evidence type="ECO:0000256" key="1">
    <source>
        <dbReference type="ARBA" id="ARBA00004613"/>
    </source>
</evidence>
<evidence type="ECO:0000313" key="7">
    <source>
        <dbReference type="EMBL" id="GBP53670.1"/>
    </source>
</evidence>
<keyword evidence="8" id="KW-1185">Reference proteome</keyword>
<proteinExistence type="predicted"/>
<organism evidence="7 8">
    <name type="scientific">Eumeta variegata</name>
    <name type="common">Bagworm moth</name>
    <name type="synonym">Eumeta japonica</name>
    <dbReference type="NCBI Taxonomy" id="151549"/>
    <lineage>
        <taxon>Eukaryota</taxon>
        <taxon>Metazoa</taxon>
        <taxon>Ecdysozoa</taxon>
        <taxon>Arthropoda</taxon>
        <taxon>Hexapoda</taxon>
        <taxon>Insecta</taxon>
        <taxon>Pterygota</taxon>
        <taxon>Neoptera</taxon>
        <taxon>Endopterygota</taxon>
        <taxon>Lepidoptera</taxon>
        <taxon>Glossata</taxon>
        <taxon>Ditrysia</taxon>
        <taxon>Tineoidea</taxon>
        <taxon>Psychidae</taxon>
        <taxon>Oiketicinae</taxon>
        <taxon>Eumeta</taxon>
    </lineage>
</organism>
<dbReference type="Proteomes" id="UP000299102">
    <property type="component" value="Unassembled WGS sequence"/>
</dbReference>
<evidence type="ECO:0000259" key="6">
    <source>
        <dbReference type="PROSITE" id="PS50279"/>
    </source>
</evidence>
<dbReference type="PANTHER" id="PTHR45938">
    <property type="entry name" value="ACP24A4-RELATED"/>
    <property type="match status" value="1"/>
</dbReference>
<dbReference type="Gene3D" id="4.10.410.10">
    <property type="entry name" value="Pancreatic trypsin inhibitor Kunitz domain"/>
    <property type="match status" value="1"/>
</dbReference>
<dbReference type="SMART" id="SM00131">
    <property type="entry name" value="KU"/>
    <property type="match status" value="1"/>
</dbReference>
<evidence type="ECO:0000256" key="5">
    <source>
        <dbReference type="SAM" id="MobiDB-lite"/>
    </source>
</evidence>
<protein>
    <recommendedName>
        <fullName evidence="6">BPTI/Kunitz inhibitor domain-containing protein</fullName>
    </recommendedName>
</protein>
<feature type="region of interest" description="Disordered" evidence="5">
    <location>
        <begin position="189"/>
        <end position="228"/>
    </location>
</feature>
<dbReference type="AlphaFoldDB" id="A0A4C1WS47"/>
<comment type="caution">
    <text evidence="7">The sequence shown here is derived from an EMBL/GenBank/DDBJ whole genome shotgun (WGS) entry which is preliminary data.</text>
</comment>
<keyword evidence="4" id="KW-1015">Disulfide bond</keyword>
<sequence length="590" mass="65549">MTSRTDACTLPTVSGPCRSHFVKWSYDEASQSCNEFVYGGCQGNANSPIANYFNPILIRYLITSQEIANAIATSAGLEVSMEGGDNLLSNGSFALKSAISIDYNFPNPTRSNRNDIEVTELKIQNSSSSIISVYAYCNGDFGYRRVSPHRLPLHEHAFLWSADFLQVAAWSIMDSVFFQTLLSRASQDDAALQDTEQPSPQLTPARRSSKWDAAERHQSSPSTTNLVQDPVCRPEEHVVVKWPLRQRRRSADQEVVRREALGLGRFDVHLRQRSELTMCSASAAGCGELLREGSSLNVAANAVLIDRTNAPRRHPCSERGSSLFAPTKFVPLSEYITLGVPLRAMNRRKASIMESDDKDSASSICTARVVRHVNSARISFVSAAYRHTHRPEIIDPVHVKGVNVVHDLSSPSVVRFNSFLRPFVFAFAQEIGSVEPSVRFIKVGRRVSCRVISDVQFRRHPPPTFHRRVFLQFGQAMSDKRFERPWVGADQDRTVRESVQNILRVTFNSISVSIDEANRAPNSAACNSSRGIDMTFKGATRAFPAISETALSCSLNFIRQYTAAAYDFSLASTNTCSSPRCGRAICIEVF</sequence>
<dbReference type="GO" id="GO:0050431">
    <property type="term" value="F:transforming growth factor beta binding"/>
    <property type="evidence" value="ECO:0007669"/>
    <property type="project" value="TreeGrafter"/>
</dbReference>
<dbReference type="InterPro" id="IPR036880">
    <property type="entry name" value="Kunitz_BPTI_sf"/>
</dbReference>
<name>A0A4C1WS47_EUMVA</name>
<dbReference type="GO" id="GO:0048019">
    <property type="term" value="F:receptor antagonist activity"/>
    <property type="evidence" value="ECO:0007669"/>
    <property type="project" value="TreeGrafter"/>
</dbReference>
<feature type="compositionally biased region" description="Basic and acidic residues" evidence="5">
    <location>
        <begin position="209"/>
        <end position="218"/>
    </location>
</feature>
<dbReference type="GO" id="GO:0004867">
    <property type="term" value="F:serine-type endopeptidase inhibitor activity"/>
    <property type="evidence" value="ECO:0007669"/>
    <property type="project" value="InterPro"/>
</dbReference>
<keyword evidence="3" id="KW-0732">Signal</keyword>
<evidence type="ECO:0000256" key="4">
    <source>
        <dbReference type="ARBA" id="ARBA00023157"/>
    </source>
</evidence>
<comment type="subcellular location">
    <subcellularLocation>
        <location evidence="1">Secreted</location>
    </subcellularLocation>
</comment>
<accession>A0A4C1WS47</accession>
<dbReference type="CDD" id="cd00109">
    <property type="entry name" value="Kunitz-type"/>
    <property type="match status" value="1"/>
</dbReference>
<dbReference type="EMBL" id="BGZK01000631">
    <property type="protein sequence ID" value="GBP53670.1"/>
    <property type="molecule type" value="Genomic_DNA"/>
</dbReference>
<dbReference type="PROSITE" id="PS50279">
    <property type="entry name" value="BPTI_KUNITZ_2"/>
    <property type="match status" value="1"/>
</dbReference>
<dbReference type="STRING" id="151549.A0A4C1WS47"/>
<dbReference type="SUPFAM" id="SSF57362">
    <property type="entry name" value="BPTI-like"/>
    <property type="match status" value="1"/>
</dbReference>
<evidence type="ECO:0000256" key="3">
    <source>
        <dbReference type="ARBA" id="ARBA00022729"/>
    </source>
</evidence>
<dbReference type="GO" id="GO:0005615">
    <property type="term" value="C:extracellular space"/>
    <property type="evidence" value="ECO:0007669"/>
    <property type="project" value="TreeGrafter"/>
</dbReference>
<dbReference type="InterPro" id="IPR002223">
    <property type="entry name" value="Kunitz_BPTI"/>
</dbReference>
<dbReference type="OrthoDB" id="8124017at2759"/>
<dbReference type="PANTHER" id="PTHR45938:SF11">
    <property type="entry name" value="WAP, KAZAL, IMMUNOGLOBULIN, KUNITZ AND NTR DOMAIN-CONTAINING PROTEIN 2-LIKE"/>
    <property type="match status" value="1"/>
</dbReference>
<evidence type="ECO:0000256" key="2">
    <source>
        <dbReference type="ARBA" id="ARBA00022525"/>
    </source>
</evidence>